<evidence type="ECO:0000313" key="5">
    <source>
        <dbReference type="Proteomes" id="UP001569151"/>
    </source>
</evidence>
<dbReference type="Gene3D" id="3.20.20.10">
    <property type="entry name" value="Alanine racemase"/>
    <property type="match status" value="1"/>
</dbReference>
<dbReference type="InterPro" id="IPR001608">
    <property type="entry name" value="Ala_racemase_N"/>
</dbReference>
<dbReference type="PANTHER" id="PTHR28004:SF2">
    <property type="entry name" value="D-SERINE DEHYDRATASE"/>
    <property type="match status" value="1"/>
</dbReference>
<dbReference type="EMBL" id="JBGOOS010000001">
    <property type="protein sequence ID" value="MEZ8207182.1"/>
    <property type="molecule type" value="Genomic_DNA"/>
</dbReference>
<evidence type="ECO:0000259" key="3">
    <source>
        <dbReference type="SMART" id="SM01119"/>
    </source>
</evidence>
<dbReference type="PANTHER" id="PTHR28004">
    <property type="entry name" value="ZGC:162816-RELATED"/>
    <property type="match status" value="1"/>
</dbReference>
<dbReference type="InterPro" id="IPR051466">
    <property type="entry name" value="D-amino_acid_metab_enzyme"/>
</dbReference>
<feature type="domain" description="D-serine dehydratase-like" evidence="3">
    <location>
        <begin position="263"/>
        <end position="350"/>
    </location>
</feature>
<dbReference type="InterPro" id="IPR029066">
    <property type="entry name" value="PLP-binding_barrel"/>
</dbReference>
<dbReference type="Gene3D" id="2.40.37.20">
    <property type="entry name" value="D-serine dehydratase-like domain"/>
    <property type="match status" value="1"/>
</dbReference>
<evidence type="ECO:0000256" key="2">
    <source>
        <dbReference type="ARBA" id="ARBA00023239"/>
    </source>
</evidence>
<dbReference type="CDD" id="cd06819">
    <property type="entry name" value="PLPDE_III_LS_D-TA"/>
    <property type="match status" value="1"/>
</dbReference>
<dbReference type="Proteomes" id="UP001569151">
    <property type="component" value="Unassembled WGS sequence"/>
</dbReference>
<dbReference type="Pfam" id="PF01168">
    <property type="entry name" value="Ala_racemase_N"/>
    <property type="match status" value="1"/>
</dbReference>
<gene>
    <name evidence="4" type="ORF">ACED39_00140</name>
</gene>
<accession>A0ABV4MC72</accession>
<comment type="caution">
    <text evidence="4">The sequence shown here is derived from an EMBL/GenBank/DDBJ whole genome shotgun (WGS) entry which is preliminary data.</text>
</comment>
<comment type="similarity">
    <text evidence="1">Belongs to the DSD1 family.</text>
</comment>
<proteinExistence type="inferred from homology"/>
<dbReference type="Pfam" id="PF14031">
    <property type="entry name" value="D-ser_dehydrat"/>
    <property type="match status" value="1"/>
</dbReference>
<dbReference type="RefSeq" id="WP_371717342.1">
    <property type="nucleotide sequence ID" value="NZ_JBGOOF010000001.1"/>
</dbReference>
<dbReference type="InterPro" id="IPR042208">
    <property type="entry name" value="D-ser_dehydrat-like_sf"/>
</dbReference>
<evidence type="ECO:0000313" key="4">
    <source>
        <dbReference type="EMBL" id="MEZ8207182.1"/>
    </source>
</evidence>
<evidence type="ECO:0000256" key="1">
    <source>
        <dbReference type="ARBA" id="ARBA00005323"/>
    </source>
</evidence>
<dbReference type="InterPro" id="IPR026956">
    <property type="entry name" value="D-ser_dehydrat-like_dom"/>
</dbReference>
<dbReference type="SMART" id="SM01119">
    <property type="entry name" value="D-ser_dehydrat"/>
    <property type="match status" value="1"/>
</dbReference>
<reference evidence="4 5" key="1">
    <citation type="submission" date="2024-06" db="EMBL/GenBank/DDBJ databases">
        <authorList>
            <person name="Steensen K."/>
            <person name="Seneca J."/>
            <person name="Bartlau N."/>
            <person name="Yu A.X."/>
            <person name="Polz M.F."/>
        </authorList>
    </citation>
    <scope>NUCLEOTIDE SEQUENCE [LARGE SCALE GENOMIC DNA]</scope>
    <source>
        <strain evidence="4 5">1F146</strain>
    </source>
</reference>
<protein>
    <submittedName>
        <fullName evidence="4">DSD1 family PLP-dependent enzyme</fullName>
    </submittedName>
</protein>
<keyword evidence="2" id="KW-0456">Lyase</keyword>
<dbReference type="SUPFAM" id="SSF51419">
    <property type="entry name" value="PLP-binding barrel"/>
    <property type="match status" value="1"/>
</dbReference>
<organism evidence="4 5">
    <name type="scientific">Vibrio bivalvicida</name>
    <dbReference type="NCBI Taxonomy" id="1276888"/>
    <lineage>
        <taxon>Bacteria</taxon>
        <taxon>Pseudomonadati</taxon>
        <taxon>Pseudomonadota</taxon>
        <taxon>Gammaproteobacteria</taxon>
        <taxon>Vibrionales</taxon>
        <taxon>Vibrionaceae</taxon>
        <taxon>Vibrio</taxon>
        <taxon>Vibrio oreintalis group</taxon>
    </lineage>
</organism>
<sequence length="367" mass="40284">MKLEHIDTPALFIDIDAVESNLVTMQQRIDQLGLTLRPHTKAHKIPQLAQKQIEYGAKGICTSKLGEAEVMMAGGIQDILITTPIAGTKKYQRLIDLCTQYPDATLYQVIDHPQHVNAIAKLAMDKGITVKLLIEVESGQQRCGVPVGRELLALIEQIMNTPGVHYSGIQAYSGHLQLIKGFEHRQLQARTAVTELFDYIETDLKPRGLDPDIVSGGGTGTYQAYQGLGFTEIQAGSYLFMDASYGSIGDETHPTQNQQFDPALKVLSTVISMPAENRAVIDAGMKTLSIDLGMPAVESHPDIRYQCGGDEHGILHFDDNPALKIGSTLVLTPSHCDTTLNNFDYLHVVKQGEVIERWPIAARGRSD</sequence>
<name>A0ABV4MC72_9VIBR</name>
<keyword evidence="5" id="KW-1185">Reference proteome</keyword>